<accession>A0A3M8QQ46</accession>
<dbReference type="SUPFAM" id="SSF52540">
    <property type="entry name" value="P-loop containing nucleoside triphosphate hydrolases"/>
    <property type="match status" value="1"/>
</dbReference>
<reference evidence="2" key="1">
    <citation type="submission" date="2018-10" db="EMBL/GenBank/DDBJ databases">
        <title>Acidithiobacillus sulfuriphilus sp. nov.: an extremely acidophilic sulfur-oxidizing chemolithotroph isolated from a neutral pH environment.</title>
        <authorList>
            <person name="Falagan C."/>
            <person name="Moya-Beltran A."/>
            <person name="Quatrini R."/>
            <person name="Johnson D.B."/>
        </authorList>
    </citation>
    <scope>NUCLEOTIDE SEQUENCE [LARGE SCALE GENOMIC DNA]</scope>
    <source>
        <strain evidence="2">CJ-2</strain>
    </source>
</reference>
<dbReference type="AlphaFoldDB" id="A0A3M8QQ46"/>
<dbReference type="Gene3D" id="3.40.50.300">
    <property type="entry name" value="P-loop containing nucleotide triphosphate hydrolases"/>
    <property type="match status" value="1"/>
</dbReference>
<name>A0A3M8QQ46_9PROT</name>
<feature type="domain" description="CobQ/CobB/MinD/ParA nucleotide binding" evidence="1">
    <location>
        <begin position="5"/>
        <end position="153"/>
    </location>
</feature>
<dbReference type="RefSeq" id="WP_123106224.1">
    <property type="nucleotide sequence ID" value="NZ_CP127527.1"/>
</dbReference>
<dbReference type="Pfam" id="PF01656">
    <property type="entry name" value="CbiA"/>
    <property type="match status" value="1"/>
</dbReference>
<evidence type="ECO:0000313" key="2">
    <source>
        <dbReference type="EMBL" id="RNF57791.1"/>
    </source>
</evidence>
<dbReference type="OrthoDB" id="69313at2"/>
<dbReference type="InterPro" id="IPR002586">
    <property type="entry name" value="CobQ/CobB/MinD/ParA_Nub-bd_dom"/>
</dbReference>
<organism evidence="2">
    <name type="scientific">Acidithiobacillus sulfuriphilus</name>
    <dbReference type="NCBI Taxonomy" id="1867749"/>
    <lineage>
        <taxon>Bacteria</taxon>
        <taxon>Pseudomonadati</taxon>
        <taxon>Pseudomonadota</taxon>
        <taxon>Acidithiobacillia</taxon>
        <taxon>Acidithiobacillales</taxon>
        <taxon>Acidithiobacillaceae</taxon>
        <taxon>Acidithiobacillus</taxon>
    </lineage>
</organism>
<evidence type="ECO:0000259" key="1">
    <source>
        <dbReference type="Pfam" id="PF01656"/>
    </source>
</evidence>
<dbReference type="PANTHER" id="PTHR13696:SF96">
    <property type="entry name" value="COBQ_COBB_MIND_PARA NUCLEOTIDE BINDING DOMAIN-CONTAINING PROTEIN"/>
    <property type="match status" value="1"/>
</dbReference>
<dbReference type="PANTHER" id="PTHR13696">
    <property type="entry name" value="P-LOOP CONTAINING NUCLEOSIDE TRIPHOSPHATE HYDROLASE"/>
    <property type="match status" value="1"/>
</dbReference>
<sequence length="212" mass="23042">MTRVLILNSKGGSGKTTIATNLASLLALRGSVLLADLDPQGSATAWGQRRPPSLPAITVLADPDRDFVHYPPAAFTLFDAPPGMKRSRLEAMAAEAECVLVPITPSAFDMDASSDFLGRLQEIKRVRKGRVAVGLIANRVNLHTRAEQALKDYLSERDWAPIATLRDSQIYVRAAQLGVGIADLRAFESRAELPQWAQILDFVMRKPHGAGT</sequence>
<dbReference type="CDD" id="cd02042">
    <property type="entry name" value="ParAB_family"/>
    <property type="match status" value="1"/>
</dbReference>
<dbReference type="EMBL" id="RIZI01000195">
    <property type="protein sequence ID" value="RNF57791.1"/>
    <property type="molecule type" value="Genomic_DNA"/>
</dbReference>
<protein>
    <submittedName>
        <fullName evidence="2">ParA family protein</fullName>
    </submittedName>
</protein>
<dbReference type="InterPro" id="IPR050678">
    <property type="entry name" value="DNA_Partitioning_ATPase"/>
</dbReference>
<proteinExistence type="predicted"/>
<dbReference type="InterPro" id="IPR027417">
    <property type="entry name" value="P-loop_NTPase"/>
</dbReference>
<gene>
    <name evidence="2" type="ORF">EC580_14295</name>
</gene>
<comment type="caution">
    <text evidence="2">The sequence shown here is derived from an EMBL/GenBank/DDBJ whole genome shotgun (WGS) entry which is preliminary data.</text>
</comment>